<feature type="domain" description="Integrase catalytic" evidence="4">
    <location>
        <begin position="1"/>
        <end position="199"/>
    </location>
</feature>
<dbReference type="GO" id="GO:0004519">
    <property type="term" value="F:endonuclease activity"/>
    <property type="evidence" value="ECO:0007669"/>
    <property type="project" value="UniProtKB-KW"/>
</dbReference>
<evidence type="ECO:0000256" key="2">
    <source>
        <dbReference type="ARBA" id="ARBA00022801"/>
    </source>
</evidence>
<dbReference type="PANTHER" id="PTHR42648">
    <property type="entry name" value="TRANSPOSASE, PUTATIVE-RELATED"/>
    <property type="match status" value="1"/>
</dbReference>
<dbReference type="InterPro" id="IPR001584">
    <property type="entry name" value="Integrase_cat-core"/>
</dbReference>
<dbReference type="InterPro" id="IPR036397">
    <property type="entry name" value="RNaseH_sf"/>
</dbReference>
<dbReference type="InterPro" id="IPR025724">
    <property type="entry name" value="GAG-pre-integrase_dom"/>
</dbReference>
<gene>
    <name evidence="5" type="ORF">Tci_020202</name>
</gene>
<dbReference type="Pfam" id="PF07727">
    <property type="entry name" value="RVT_2"/>
    <property type="match status" value="1"/>
</dbReference>
<dbReference type="GO" id="GO:0003887">
    <property type="term" value="F:DNA-directed DNA polymerase activity"/>
    <property type="evidence" value="ECO:0007669"/>
    <property type="project" value="UniProtKB-KW"/>
</dbReference>
<dbReference type="InterPro" id="IPR012337">
    <property type="entry name" value="RNaseH-like_sf"/>
</dbReference>
<dbReference type="GO" id="GO:0003676">
    <property type="term" value="F:nucleic acid binding"/>
    <property type="evidence" value="ECO:0007669"/>
    <property type="project" value="InterPro"/>
</dbReference>
<dbReference type="InterPro" id="IPR013103">
    <property type="entry name" value="RVT_2"/>
</dbReference>
<feature type="region of interest" description="Disordered" evidence="3">
    <location>
        <begin position="284"/>
        <end position="319"/>
    </location>
</feature>
<keyword evidence="1" id="KW-0479">Metal-binding</keyword>
<accession>A0A6L2KK49</accession>
<evidence type="ECO:0000259" key="4">
    <source>
        <dbReference type="PROSITE" id="PS50994"/>
    </source>
</evidence>
<evidence type="ECO:0000256" key="1">
    <source>
        <dbReference type="ARBA" id="ARBA00022723"/>
    </source>
</evidence>
<comment type="caution">
    <text evidence="5">The sequence shown here is derived from an EMBL/GenBank/DDBJ whole genome shotgun (WGS) entry which is preliminary data.</text>
</comment>
<evidence type="ECO:0000256" key="3">
    <source>
        <dbReference type="SAM" id="MobiDB-lite"/>
    </source>
</evidence>
<reference evidence="5" key="1">
    <citation type="journal article" date="2019" name="Sci. Rep.">
        <title>Draft genome of Tanacetum cinerariifolium, the natural source of mosquito coil.</title>
        <authorList>
            <person name="Yamashiro T."/>
            <person name="Shiraishi A."/>
            <person name="Satake H."/>
            <person name="Nakayama K."/>
        </authorList>
    </citation>
    <scope>NUCLEOTIDE SEQUENCE</scope>
</reference>
<proteinExistence type="predicted"/>
<dbReference type="EMBL" id="BKCJ010002388">
    <property type="protein sequence ID" value="GEU48224.1"/>
    <property type="molecule type" value="Genomic_DNA"/>
</dbReference>
<organism evidence="5">
    <name type="scientific">Tanacetum cinerariifolium</name>
    <name type="common">Dalmatian daisy</name>
    <name type="synonym">Chrysanthemum cinerariifolium</name>
    <dbReference type="NCBI Taxonomy" id="118510"/>
    <lineage>
        <taxon>Eukaryota</taxon>
        <taxon>Viridiplantae</taxon>
        <taxon>Streptophyta</taxon>
        <taxon>Embryophyta</taxon>
        <taxon>Tracheophyta</taxon>
        <taxon>Spermatophyta</taxon>
        <taxon>Magnoliopsida</taxon>
        <taxon>eudicotyledons</taxon>
        <taxon>Gunneridae</taxon>
        <taxon>Pentapetalae</taxon>
        <taxon>asterids</taxon>
        <taxon>campanulids</taxon>
        <taxon>Asterales</taxon>
        <taxon>Asteraceae</taxon>
        <taxon>Asteroideae</taxon>
        <taxon>Anthemideae</taxon>
        <taxon>Anthemidinae</taxon>
        <taxon>Tanacetum</taxon>
    </lineage>
</organism>
<sequence length="536" mass="61356">MAKAPPTQAWLWHQRLSHLNLDYINLLSKKDVVITLPKLKYVKDQLCSSCELSKEKSSSFKTKTVPSSKGRLNLLHIDLCGLMRVASINGKKYIMVIVDDYSRYTWILGIEFLNKTRYAFFKEEGIERQTSTPRTPEQKGIIEIQNRTLVEAARTMLSASKLPLFFCAEAIATTCYTQNRSIIISTHEKTAYHIINDMKPLIKHIHIFGCTCYLTRDGENLDKMKEKGDPCILVSDYDNSDPVPQLQNVSPLVDTNISSQQELDLLFGPLYDEFFTACTSSVNKSFSPTKNSTQQDTLPSMNIHPTSEPSTPTNVHAEKNNDNQAEDKQLQEYIFTNPFRTSVREVIESSSRNIGNLNVHTFIQPQYSEYRWTKDHPLTQVHGYPSKSVQTRRQLTTDPEMCMFTLTVSIAELKNIKEAMVDSAWIEAMLEELHQFDRLQVWELVDKPFGKNEDGIDFKESFAPVSCLEAVWIFVAYATHKSFLIYQMDVKMAFLNGPLKEEVYVAQPDGFVDPDHPEKVYRLRKALYGLKQALNA</sequence>
<dbReference type="GO" id="GO:0015074">
    <property type="term" value="P:DNA integration"/>
    <property type="evidence" value="ECO:0007669"/>
    <property type="project" value="UniProtKB-KW"/>
</dbReference>
<dbReference type="GO" id="GO:0003964">
    <property type="term" value="F:RNA-directed DNA polymerase activity"/>
    <property type="evidence" value="ECO:0007669"/>
    <property type="project" value="UniProtKB-KW"/>
</dbReference>
<dbReference type="GO" id="GO:0046872">
    <property type="term" value="F:metal ion binding"/>
    <property type="evidence" value="ECO:0007669"/>
    <property type="project" value="UniProtKB-KW"/>
</dbReference>
<evidence type="ECO:0000313" key="5">
    <source>
        <dbReference type="EMBL" id="GEU48224.1"/>
    </source>
</evidence>
<keyword evidence="2" id="KW-0378">Hydrolase</keyword>
<dbReference type="InterPro" id="IPR039537">
    <property type="entry name" value="Retrotran_Ty1/copia-like"/>
</dbReference>
<dbReference type="PANTHER" id="PTHR42648:SF18">
    <property type="entry name" value="RETROTRANSPOSON, UNCLASSIFIED-LIKE PROTEIN"/>
    <property type="match status" value="1"/>
</dbReference>
<dbReference type="Pfam" id="PF13976">
    <property type="entry name" value="gag_pre-integrs"/>
    <property type="match status" value="1"/>
</dbReference>
<dbReference type="Gene3D" id="3.30.420.10">
    <property type="entry name" value="Ribonuclease H-like superfamily/Ribonuclease H"/>
    <property type="match status" value="2"/>
</dbReference>
<dbReference type="SUPFAM" id="SSF53098">
    <property type="entry name" value="Ribonuclease H-like"/>
    <property type="match status" value="1"/>
</dbReference>
<name>A0A6L2KK49_TANCI</name>
<dbReference type="PROSITE" id="PS50994">
    <property type="entry name" value="INTEGRASE"/>
    <property type="match status" value="1"/>
</dbReference>
<dbReference type="AlphaFoldDB" id="A0A6L2KK49"/>
<dbReference type="GO" id="GO:0006310">
    <property type="term" value="P:DNA recombination"/>
    <property type="evidence" value="ECO:0007669"/>
    <property type="project" value="UniProtKB-KW"/>
</dbReference>
<protein>
    <recommendedName>
        <fullName evidence="4">Integrase catalytic domain-containing protein</fullName>
    </recommendedName>
</protein>
<feature type="compositionally biased region" description="Polar residues" evidence="3">
    <location>
        <begin position="284"/>
        <end position="314"/>
    </location>
</feature>
<dbReference type="GO" id="GO:0016787">
    <property type="term" value="F:hydrolase activity"/>
    <property type="evidence" value="ECO:0007669"/>
    <property type="project" value="UniProtKB-KW"/>
</dbReference>